<dbReference type="Proteomes" id="UP000635316">
    <property type="component" value="Unassembled WGS sequence"/>
</dbReference>
<organism evidence="1 2">
    <name type="scientific">Advenella mandrilli</name>
    <dbReference type="NCBI Taxonomy" id="2800330"/>
    <lineage>
        <taxon>Bacteria</taxon>
        <taxon>Pseudomonadati</taxon>
        <taxon>Pseudomonadota</taxon>
        <taxon>Betaproteobacteria</taxon>
        <taxon>Burkholderiales</taxon>
        <taxon>Alcaligenaceae</taxon>
    </lineage>
</organism>
<sequence length="212" mass="23683">MKVINLKNALPASLIAHDQLAYLLGKSVRNVNDKIANLVNNGDLVRLKKGFYVFSKEYRNQSLDLIAIANGLYAPSYVSFEYALSLYGMIPERVSEITSATIKNNKLFVTPVGRFSYKKIPLQAYALGVDWRYDKIEGGRFIATAEKALCDKIKYTKGIGTLNQAQMLEFLNDDLRLDLLNSLDIELIVAIAAAYKSKNLKTLAVLLKKGKL</sequence>
<accession>A0ABS1ED35</accession>
<evidence type="ECO:0000313" key="1">
    <source>
        <dbReference type="EMBL" id="MBK1780978.1"/>
    </source>
</evidence>
<evidence type="ECO:0008006" key="3">
    <source>
        <dbReference type="Google" id="ProtNLM"/>
    </source>
</evidence>
<reference evidence="1 2" key="1">
    <citation type="submission" date="2020-12" db="EMBL/GenBank/DDBJ databases">
        <authorList>
            <person name="Lu T."/>
            <person name="Wang Q."/>
            <person name="Han X."/>
        </authorList>
    </citation>
    <scope>NUCLEOTIDE SEQUENCE [LARGE SCALE GENOMIC DNA]</scope>
    <source>
        <strain evidence="1 2">WQ 585</strain>
    </source>
</reference>
<dbReference type="EMBL" id="JAENGP010000007">
    <property type="protein sequence ID" value="MBK1780978.1"/>
    <property type="molecule type" value="Genomic_DNA"/>
</dbReference>
<gene>
    <name evidence="1" type="ORF">JHL22_07095</name>
</gene>
<protein>
    <recommendedName>
        <fullName evidence="3">Transcriptional regulator</fullName>
    </recommendedName>
</protein>
<keyword evidence="2" id="KW-1185">Reference proteome</keyword>
<comment type="caution">
    <text evidence="1">The sequence shown here is derived from an EMBL/GenBank/DDBJ whole genome shotgun (WGS) entry which is preliminary data.</text>
</comment>
<name>A0ABS1ED35_9BURK</name>
<evidence type="ECO:0000313" key="2">
    <source>
        <dbReference type="Proteomes" id="UP000635316"/>
    </source>
</evidence>
<proteinExistence type="predicted"/>
<dbReference type="RefSeq" id="WP_200235410.1">
    <property type="nucleotide sequence ID" value="NZ_JAENGP010000007.1"/>
</dbReference>